<keyword evidence="6" id="KW-1185">Reference proteome</keyword>
<feature type="chain" id="PRO_5035196732" evidence="4">
    <location>
        <begin position="18"/>
        <end position="385"/>
    </location>
</feature>
<keyword evidence="2 4" id="KW-0732">Signal</keyword>
<evidence type="ECO:0000256" key="4">
    <source>
        <dbReference type="SAM" id="SignalP"/>
    </source>
</evidence>
<dbReference type="PANTHER" id="PTHR24373:SF387">
    <property type="entry name" value="LEUCINE-RICH REPEATS AND IMMUNOGLOBULIN-LIKE DOMAINS PROTEIN SMA-10"/>
    <property type="match status" value="1"/>
</dbReference>
<dbReference type="AlphaFoldDB" id="A0A8I6SPD7"/>
<name>A0A8I6SPD7_CIMLE</name>
<dbReference type="KEGG" id="clec:106664055"/>
<dbReference type="InterPro" id="IPR001611">
    <property type="entry name" value="Leu-rich_rpt"/>
</dbReference>
<dbReference type="EnsemblMetazoa" id="XM_024229985.1">
    <property type="protein sequence ID" value="XP_024085753.1"/>
    <property type="gene ID" value="LOC106664055"/>
</dbReference>
<dbReference type="GO" id="GO:0031012">
    <property type="term" value="C:extracellular matrix"/>
    <property type="evidence" value="ECO:0007669"/>
    <property type="project" value="TreeGrafter"/>
</dbReference>
<dbReference type="Pfam" id="PF13306">
    <property type="entry name" value="LRR_5"/>
    <property type="match status" value="1"/>
</dbReference>
<dbReference type="GO" id="GO:0005615">
    <property type="term" value="C:extracellular space"/>
    <property type="evidence" value="ECO:0007669"/>
    <property type="project" value="TreeGrafter"/>
</dbReference>
<dbReference type="RefSeq" id="XP_024085753.1">
    <property type="nucleotide sequence ID" value="XM_024229985.1"/>
</dbReference>
<dbReference type="Pfam" id="PF13855">
    <property type="entry name" value="LRR_8"/>
    <property type="match status" value="1"/>
</dbReference>
<dbReference type="SUPFAM" id="SSF52058">
    <property type="entry name" value="L domain-like"/>
    <property type="match status" value="1"/>
</dbReference>
<keyword evidence="1" id="KW-0433">Leucine-rich repeat</keyword>
<dbReference type="SMART" id="SM00369">
    <property type="entry name" value="LRR_TYP"/>
    <property type="match status" value="5"/>
</dbReference>
<proteinExistence type="predicted"/>
<accession>A0A8I6SPD7</accession>
<dbReference type="OMA" id="TKNNFPV"/>
<dbReference type="InterPro" id="IPR032675">
    <property type="entry name" value="LRR_dom_sf"/>
</dbReference>
<reference evidence="5" key="1">
    <citation type="submission" date="2022-01" db="UniProtKB">
        <authorList>
            <consortium name="EnsemblMetazoa"/>
        </authorList>
    </citation>
    <scope>IDENTIFICATION</scope>
</reference>
<dbReference type="PROSITE" id="PS51450">
    <property type="entry name" value="LRR"/>
    <property type="match status" value="1"/>
</dbReference>
<evidence type="ECO:0000256" key="3">
    <source>
        <dbReference type="ARBA" id="ARBA00022737"/>
    </source>
</evidence>
<evidence type="ECO:0000256" key="2">
    <source>
        <dbReference type="ARBA" id="ARBA00022729"/>
    </source>
</evidence>
<dbReference type="OrthoDB" id="6363818at2759"/>
<keyword evidence="3" id="KW-0677">Repeat</keyword>
<sequence length="385" mass="41831">MFLGLLISTGWTALAIAGAIPCPNQCICLSQAQVLCNTGGLTEIPVNSLPPTVEHLSLTKNNFPLIKSDAFNGLRSLRKLSLDGNNITVIKPFAFRGLPRLRELSIQHTPLTTVAQFAFAGLQNITAILLGHNKIHKVEGYAFAGTSNVRLLLLNSNPLHKIETSAFSGLTNVEHLILPAGIKTIEADAFSGLDSVGLIKLSYMDLTALKTHTFRGLSHVHVLAIQDSDLGVIQPGAFEGMTHVNSLRFVSNKIDSIQELHFLPESRVKMLKMQGNHLLEAPSPGAIVLDGVESLTVLFNHFPCDCHIHSLLEGPLANGSAAEFSSKNYCISPLQFNGQTISSINVNSISRCNDDITRDNWDAPASARRTLPPCSLVFFVFLIRR</sequence>
<dbReference type="GeneID" id="106664055"/>
<dbReference type="InterPro" id="IPR003591">
    <property type="entry name" value="Leu-rich_rpt_typical-subtyp"/>
</dbReference>
<evidence type="ECO:0000313" key="6">
    <source>
        <dbReference type="Proteomes" id="UP000494040"/>
    </source>
</evidence>
<organism evidence="5 6">
    <name type="scientific">Cimex lectularius</name>
    <name type="common">Bed bug</name>
    <name type="synonym">Acanthia lectularia</name>
    <dbReference type="NCBI Taxonomy" id="79782"/>
    <lineage>
        <taxon>Eukaryota</taxon>
        <taxon>Metazoa</taxon>
        <taxon>Ecdysozoa</taxon>
        <taxon>Arthropoda</taxon>
        <taxon>Hexapoda</taxon>
        <taxon>Insecta</taxon>
        <taxon>Pterygota</taxon>
        <taxon>Neoptera</taxon>
        <taxon>Paraneoptera</taxon>
        <taxon>Hemiptera</taxon>
        <taxon>Heteroptera</taxon>
        <taxon>Panheteroptera</taxon>
        <taxon>Cimicomorpha</taxon>
        <taxon>Cimicidae</taxon>
        <taxon>Cimex</taxon>
    </lineage>
</organism>
<feature type="signal peptide" evidence="4">
    <location>
        <begin position="1"/>
        <end position="17"/>
    </location>
</feature>
<dbReference type="InterPro" id="IPR026906">
    <property type="entry name" value="LRR_5"/>
</dbReference>
<dbReference type="PANTHER" id="PTHR24373">
    <property type="entry name" value="SLIT RELATED LEUCINE-RICH REPEAT NEURONAL PROTEIN"/>
    <property type="match status" value="1"/>
</dbReference>
<protein>
    <submittedName>
        <fullName evidence="5">Uncharacterized protein</fullName>
    </submittedName>
</protein>
<evidence type="ECO:0000313" key="5">
    <source>
        <dbReference type="EnsemblMetazoa" id="XP_024085753.1"/>
    </source>
</evidence>
<dbReference type="InterPro" id="IPR050328">
    <property type="entry name" value="Dev_Immune_Receptor"/>
</dbReference>
<dbReference type="Proteomes" id="UP000494040">
    <property type="component" value="Unassembled WGS sequence"/>
</dbReference>
<evidence type="ECO:0000256" key="1">
    <source>
        <dbReference type="ARBA" id="ARBA00022614"/>
    </source>
</evidence>
<dbReference type="Gene3D" id="3.80.10.10">
    <property type="entry name" value="Ribonuclease Inhibitor"/>
    <property type="match status" value="2"/>
</dbReference>